<dbReference type="RefSeq" id="WP_008773050.1">
    <property type="nucleotide sequence ID" value="NZ_CP051672.1"/>
</dbReference>
<reference evidence="1 2" key="1">
    <citation type="submission" date="2020-04" db="EMBL/GenBank/DDBJ databases">
        <title>Complete Genomes and Methylome analysis of CBBP consortium that reverse antibiotic-induced susceptibility to vancomycin-resistant Enterococcus faecium infection.</title>
        <authorList>
            <person name="Fomenkov A."/>
            <person name="Zhang Z."/>
            <person name="Pamer E."/>
            <person name="Roberts R.J."/>
        </authorList>
    </citation>
    <scope>NUCLEOTIDE SEQUENCE [LARGE SCALE GENOMIC DNA]</scope>
    <source>
        <strain evidence="2">CBBP</strain>
    </source>
</reference>
<dbReference type="EMBL" id="CP051672">
    <property type="protein sequence ID" value="QJE29910.1"/>
    <property type="molecule type" value="Genomic_DNA"/>
</dbReference>
<dbReference type="AlphaFoldDB" id="A0A7L5EII9"/>
<protein>
    <submittedName>
        <fullName evidence="1">6-bladed beta-propeller</fullName>
    </submittedName>
</protein>
<dbReference type="PROSITE" id="PS51257">
    <property type="entry name" value="PROKAR_LIPOPROTEIN"/>
    <property type="match status" value="1"/>
</dbReference>
<name>A0A7L5EII9_PARDI</name>
<evidence type="ECO:0000313" key="1">
    <source>
        <dbReference type="EMBL" id="QJE29910.1"/>
    </source>
</evidence>
<accession>A0A7L5EII9</accession>
<proteinExistence type="predicted"/>
<sequence>MKEILAYFFIVIGIFGLFSCNGRSSSEINVINTNDKSNSIELSDAIEEMRSVKLSEMVDSITYLPLSNSHLLGDAKTSLSKNYIFVGASAFDWKGNYIFEIGSRGQGAGEEIYLNSIIEADQSFYSMTDKMIAYDSDGKFTGRERNVLELHPLDMGRADTSGIVTCTLDSLYFWDKNFNFKQAIRVVPDWTEKSTMFSSNRLLRFFFENRDSVLFYNYINDTIYRVLNDKIQPRWIIDLKKEKMPIKYLLGDELKRIETGSKYFTNGNFFDWEYLKETDNKIRVFSVYESEDYVFIYWFRMFDFWQLRQLPQTKFQIAYFDKRTKNTTVVEGEGFVDDISSLGTFYPLLGIHDNCMVNTYWPYQLQERVDSLQRIGKPVDKKLQGLLENMSPEDNPIVVMAHLKP</sequence>
<dbReference type="Proteomes" id="UP000501982">
    <property type="component" value="Chromosome"/>
</dbReference>
<gene>
    <name evidence="1" type="ORF">HHO38_17105</name>
</gene>
<evidence type="ECO:0000313" key="2">
    <source>
        <dbReference type="Proteomes" id="UP000501982"/>
    </source>
</evidence>
<dbReference type="Pfam" id="PF17170">
    <property type="entry name" value="DUF5128"/>
    <property type="match status" value="1"/>
</dbReference>
<organism evidence="1 2">
    <name type="scientific">Parabacteroides distasonis</name>
    <dbReference type="NCBI Taxonomy" id="823"/>
    <lineage>
        <taxon>Bacteria</taxon>
        <taxon>Pseudomonadati</taxon>
        <taxon>Bacteroidota</taxon>
        <taxon>Bacteroidia</taxon>
        <taxon>Bacteroidales</taxon>
        <taxon>Tannerellaceae</taxon>
        <taxon>Parabacteroides</taxon>
    </lineage>
</organism>